<proteinExistence type="predicted"/>
<dbReference type="EMBL" id="JAPHNI010000582">
    <property type="protein sequence ID" value="KAJ8109696.1"/>
    <property type="molecule type" value="Genomic_DNA"/>
</dbReference>
<evidence type="ECO:0000313" key="2">
    <source>
        <dbReference type="Proteomes" id="UP001153331"/>
    </source>
</evidence>
<gene>
    <name evidence="1" type="ORF">OPT61_g7272</name>
</gene>
<evidence type="ECO:0000313" key="1">
    <source>
        <dbReference type="EMBL" id="KAJ8109696.1"/>
    </source>
</evidence>
<keyword evidence="2" id="KW-1185">Reference proteome</keyword>
<dbReference type="Proteomes" id="UP001153331">
    <property type="component" value="Unassembled WGS sequence"/>
</dbReference>
<organism evidence="1 2">
    <name type="scientific">Boeremia exigua</name>
    <dbReference type="NCBI Taxonomy" id="749465"/>
    <lineage>
        <taxon>Eukaryota</taxon>
        <taxon>Fungi</taxon>
        <taxon>Dikarya</taxon>
        <taxon>Ascomycota</taxon>
        <taxon>Pezizomycotina</taxon>
        <taxon>Dothideomycetes</taxon>
        <taxon>Pleosporomycetidae</taxon>
        <taxon>Pleosporales</taxon>
        <taxon>Pleosporineae</taxon>
        <taxon>Didymellaceae</taxon>
        <taxon>Boeremia</taxon>
    </lineage>
</organism>
<comment type="caution">
    <text evidence="1">The sequence shown here is derived from an EMBL/GenBank/DDBJ whole genome shotgun (WGS) entry which is preliminary data.</text>
</comment>
<reference evidence="1" key="1">
    <citation type="submission" date="2022-11" db="EMBL/GenBank/DDBJ databases">
        <title>Genome Sequence of Boeremia exigua.</title>
        <authorList>
            <person name="Buettner E."/>
        </authorList>
    </citation>
    <scope>NUCLEOTIDE SEQUENCE</scope>
    <source>
        <strain evidence="1">CU02</strain>
    </source>
</reference>
<accession>A0ACC2I4M0</accession>
<sequence length="133" mass="15152">MGVPCIARMCINWWVRLKYHQADSKDQTITWFSLPKETSVKPMSEDSHVTLYHDTVEPTFPVEEIFTKTIKVAPVSVYYETTKHTVFQDTSIEAALVTSSSKTFRTTHSFQETYIETSKAALLTSYYNAAKAA</sequence>
<name>A0ACC2I4M0_9PLEO</name>
<protein>
    <submittedName>
        <fullName evidence="1">Uncharacterized protein</fullName>
    </submittedName>
</protein>